<keyword evidence="6" id="KW-1185">Reference proteome</keyword>
<dbReference type="PANTHER" id="PTHR13504">
    <property type="entry name" value="FIDO DOMAIN-CONTAINING PROTEIN DDB_G0283145"/>
    <property type="match status" value="1"/>
</dbReference>
<evidence type="ECO:0000256" key="2">
    <source>
        <dbReference type="PIRSR" id="PIRSR640198-2"/>
    </source>
</evidence>
<dbReference type="InterPro" id="IPR003812">
    <property type="entry name" value="Fido"/>
</dbReference>
<keyword evidence="2" id="KW-0067">ATP-binding</keyword>
<dbReference type="GO" id="GO:0005524">
    <property type="term" value="F:ATP binding"/>
    <property type="evidence" value="ECO:0007669"/>
    <property type="project" value="UniProtKB-KW"/>
</dbReference>
<dbReference type="VEuPathDB" id="FungiDB:RhiirFUN_019902"/>
<dbReference type="GO" id="GO:0051301">
    <property type="term" value="P:cell division"/>
    <property type="evidence" value="ECO:0007669"/>
    <property type="project" value="UniProtKB-KW"/>
</dbReference>
<organism evidence="5 6">
    <name type="scientific">Rhizophagus irregularis (strain DAOM 181602 / DAOM 197198 / MUCL 43194)</name>
    <name type="common">Arbuscular mycorrhizal fungus</name>
    <name type="synonym">Glomus intraradices</name>
    <dbReference type="NCBI Taxonomy" id="747089"/>
    <lineage>
        <taxon>Eukaryota</taxon>
        <taxon>Fungi</taxon>
        <taxon>Fungi incertae sedis</taxon>
        <taxon>Mucoromycota</taxon>
        <taxon>Glomeromycotina</taxon>
        <taxon>Glomeromycetes</taxon>
        <taxon>Glomerales</taxon>
        <taxon>Glomeraceae</taxon>
        <taxon>Rhizophagus</taxon>
    </lineage>
</organism>
<evidence type="ECO:0000313" key="6">
    <source>
        <dbReference type="Proteomes" id="UP000018888"/>
    </source>
</evidence>
<feature type="site" description="Important for autoinhibition of adenylyltransferase activity" evidence="3">
    <location>
        <position position="131"/>
    </location>
</feature>
<dbReference type="InterPro" id="IPR036597">
    <property type="entry name" value="Fido-like_dom_sf"/>
</dbReference>
<name>A0A2P4QM83_RHIID</name>
<protein>
    <submittedName>
        <fullName evidence="5">Cell division protein Fic</fullName>
    </submittedName>
</protein>
<reference evidence="5 6" key="2">
    <citation type="journal article" date="2018" name="New Phytol.">
        <title>High intraspecific genome diversity in the model arbuscular mycorrhizal symbiont Rhizophagus irregularis.</title>
        <authorList>
            <person name="Chen E.C.H."/>
            <person name="Morin E."/>
            <person name="Beaudet D."/>
            <person name="Noel J."/>
            <person name="Yildirir G."/>
            <person name="Ndikumana S."/>
            <person name="Charron P."/>
            <person name="St-Onge C."/>
            <person name="Giorgi J."/>
            <person name="Kruger M."/>
            <person name="Marton T."/>
            <person name="Ropars J."/>
            <person name="Grigoriev I.V."/>
            <person name="Hainaut M."/>
            <person name="Henrissat B."/>
            <person name="Roux C."/>
            <person name="Martin F."/>
            <person name="Corradi N."/>
        </authorList>
    </citation>
    <scope>NUCLEOTIDE SEQUENCE [LARGE SCALE GENOMIC DNA]</scope>
    <source>
        <strain evidence="5 6">DAOM 197198</strain>
    </source>
</reference>
<dbReference type="AlphaFoldDB" id="A0A2P4QM83"/>
<keyword evidence="2" id="KW-0547">Nucleotide-binding</keyword>
<dbReference type="EMBL" id="AUPC02000030">
    <property type="protein sequence ID" value="POG78746.1"/>
    <property type="molecule type" value="Genomic_DNA"/>
</dbReference>
<dbReference type="SMR" id="A0A2P4QM83"/>
<evidence type="ECO:0000313" key="5">
    <source>
        <dbReference type="EMBL" id="POG78746.1"/>
    </source>
</evidence>
<feature type="binding site" evidence="2">
    <location>
        <begin position="261"/>
        <end position="268"/>
    </location>
    <ligand>
        <name>ATP</name>
        <dbReference type="ChEBI" id="CHEBI:30616"/>
    </ligand>
</feature>
<dbReference type="InterPro" id="IPR040198">
    <property type="entry name" value="Fido_containing"/>
</dbReference>
<dbReference type="PANTHER" id="PTHR13504:SF38">
    <property type="entry name" value="FIDO DOMAIN-CONTAINING PROTEIN"/>
    <property type="match status" value="1"/>
</dbReference>
<dbReference type="PROSITE" id="PS51459">
    <property type="entry name" value="FIDO"/>
    <property type="match status" value="1"/>
</dbReference>
<dbReference type="Proteomes" id="UP000018888">
    <property type="component" value="Unassembled WGS sequence"/>
</dbReference>
<dbReference type="SUPFAM" id="SSF140931">
    <property type="entry name" value="Fic-like"/>
    <property type="match status" value="1"/>
</dbReference>
<gene>
    <name evidence="5" type="ORF">GLOIN_2v1534654</name>
</gene>
<proteinExistence type="predicted"/>
<keyword evidence="5" id="KW-0132">Cell division</keyword>
<dbReference type="Gene3D" id="1.10.3290.10">
    <property type="entry name" value="Fido-like domain"/>
    <property type="match status" value="1"/>
</dbReference>
<dbReference type="Pfam" id="PF02661">
    <property type="entry name" value="Fic"/>
    <property type="match status" value="1"/>
</dbReference>
<evidence type="ECO:0000259" key="4">
    <source>
        <dbReference type="PROSITE" id="PS51459"/>
    </source>
</evidence>
<evidence type="ECO:0000256" key="3">
    <source>
        <dbReference type="PIRSR" id="PIRSR640198-3"/>
    </source>
</evidence>
<feature type="domain" description="Fido" evidence="4">
    <location>
        <begin position="181"/>
        <end position="315"/>
    </location>
</feature>
<feature type="active site" evidence="1">
    <location>
        <position position="257"/>
    </location>
</feature>
<accession>A0A2P4QM83</accession>
<evidence type="ECO:0000256" key="1">
    <source>
        <dbReference type="PIRSR" id="PIRSR640198-1"/>
    </source>
</evidence>
<comment type="caution">
    <text evidence="5">The sequence shown here is derived from an EMBL/GenBank/DDBJ whole genome shotgun (WGS) entry which is preliminary data.</text>
</comment>
<keyword evidence="5" id="KW-0131">Cell cycle</keyword>
<reference evidence="5 6" key="1">
    <citation type="journal article" date="2013" name="Proc. Natl. Acad. Sci. U.S.A.">
        <title>Genome of an arbuscular mycorrhizal fungus provides insight into the oldest plant symbiosis.</title>
        <authorList>
            <person name="Tisserant E."/>
            <person name="Malbreil M."/>
            <person name="Kuo A."/>
            <person name="Kohler A."/>
            <person name="Symeonidi A."/>
            <person name="Balestrini R."/>
            <person name="Charron P."/>
            <person name="Duensing N."/>
            <person name="Frei Dit Frey N."/>
            <person name="Gianinazzi-Pearson V."/>
            <person name="Gilbert L.B."/>
            <person name="Handa Y."/>
            <person name="Herr J.R."/>
            <person name="Hijri M."/>
            <person name="Koul R."/>
            <person name="Kawaguchi M."/>
            <person name="Krajinski F."/>
            <person name="Lammers P.J."/>
            <person name="Masclaux F.G."/>
            <person name="Murat C."/>
            <person name="Morin E."/>
            <person name="Ndikumana S."/>
            <person name="Pagni M."/>
            <person name="Petitpierre D."/>
            <person name="Requena N."/>
            <person name="Rosikiewicz P."/>
            <person name="Riley R."/>
            <person name="Saito K."/>
            <person name="San Clemente H."/>
            <person name="Shapiro H."/>
            <person name="van Tuinen D."/>
            <person name="Becard G."/>
            <person name="Bonfante P."/>
            <person name="Paszkowski U."/>
            <person name="Shachar-Hill Y.Y."/>
            <person name="Tuskan G.A."/>
            <person name="Young P.W."/>
            <person name="Sanders I.R."/>
            <person name="Henrissat B."/>
            <person name="Rensing S.A."/>
            <person name="Grigoriev I.V."/>
            <person name="Corradi N."/>
            <person name="Roux C."/>
            <person name="Martin F."/>
        </authorList>
    </citation>
    <scope>NUCLEOTIDE SEQUENCE [LARGE SCALE GENOMIC DNA]</scope>
    <source>
        <strain evidence="5 6">DAOM 197198</strain>
    </source>
</reference>
<sequence length="337" mass="39339">MIIFTCIITVLSIFVWARRRQVRMERQKNVARSGEILMELLADDEDCKEWVDNRIKQLYSSISDEDIRSGNIFLRESKAFDVTFKSSQELRERVDIMKNKIDKNCPLSKDIVNNVSNKLGIYLNYSSNAIEGSALSLQETELVLLSNEPIKAIPGNIIDAIGHQHAYQELLKIVTKPRDNFIIEDILNMHKYVMLNRPDIGGKFREGFVRIKRRKVLTAHPLEIPTLMDQLIKWVQSTNDHPLDMIVNFHARFVRIHPFEDGNGRMVRLLCCLFSMQSGYSVLSFDVKRKNEYFESIKNWEDNNNLNSFGEFVFKEVERTLSIYEKSILFRSAYMVE</sequence>